<dbReference type="InterPro" id="IPR050390">
    <property type="entry name" value="C5-Methyltransferase"/>
</dbReference>
<evidence type="ECO:0000256" key="2">
    <source>
        <dbReference type="ARBA" id="ARBA00022679"/>
    </source>
</evidence>
<dbReference type="Gene3D" id="3.40.50.150">
    <property type="entry name" value="Vaccinia Virus protein VP39"/>
    <property type="match status" value="1"/>
</dbReference>
<proteinExistence type="inferred from homology"/>
<comment type="catalytic activity">
    <reaction evidence="6">
        <text>a 2'-deoxycytidine in DNA + S-adenosyl-L-methionine = a 5-methyl-2'-deoxycytidine in DNA + S-adenosyl-L-homocysteine + H(+)</text>
        <dbReference type="Rhea" id="RHEA:13681"/>
        <dbReference type="Rhea" id="RHEA-COMP:11369"/>
        <dbReference type="Rhea" id="RHEA-COMP:11370"/>
        <dbReference type="ChEBI" id="CHEBI:15378"/>
        <dbReference type="ChEBI" id="CHEBI:57856"/>
        <dbReference type="ChEBI" id="CHEBI:59789"/>
        <dbReference type="ChEBI" id="CHEBI:85452"/>
        <dbReference type="ChEBI" id="CHEBI:85454"/>
        <dbReference type="EC" id="2.1.1.37"/>
    </reaction>
</comment>
<dbReference type="SUPFAM" id="SSF53335">
    <property type="entry name" value="S-adenosyl-L-methionine-dependent methyltransferases"/>
    <property type="match status" value="1"/>
</dbReference>
<dbReference type="NCBIfam" id="TIGR00675">
    <property type="entry name" value="dcm"/>
    <property type="match status" value="1"/>
</dbReference>
<dbReference type="EMBL" id="GG745394">
    <property type="protein sequence ID" value="KNE73308.1"/>
    <property type="molecule type" value="Genomic_DNA"/>
</dbReference>
<dbReference type="InterPro" id="IPR029063">
    <property type="entry name" value="SAM-dependent_MTases_sf"/>
</dbReference>
<keyword evidence="8" id="KW-1185">Reference proteome</keyword>
<evidence type="ECO:0000313" key="8">
    <source>
        <dbReference type="Proteomes" id="UP000054350"/>
    </source>
</evidence>
<comment type="similarity">
    <text evidence="4 5">Belongs to the class I-like SAM-binding methyltransferase superfamily. C5-methyltransferase family.</text>
</comment>
<dbReference type="Gene3D" id="3.90.120.10">
    <property type="entry name" value="DNA Methylase, subunit A, domain 2"/>
    <property type="match status" value="1"/>
</dbReference>
<evidence type="ECO:0000256" key="3">
    <source>
        <dbReference type="ARBA" id="ARBA00022691"/>
    </source>
</evidence>
<feature type="active site" evidence="4">
    <location>
        <position position="404"/>
    </location>
</feature>
<dbReference type="PROSITE" id="PS51679">
    <property type="entry name" value="SAM_MT_C5"/>
    <property type="match status" value="1"/>
</dbReference>
<keyword evidence="1 4" id="KW-0489">Methyltransferase</keyword>
<dbReference type="GO" id="GO:0032259">
    <property type="term" value="P:methylation"/>
    <property type="evidence" value="ECO:0007669"/>
    <property type="project" value="UniProtKB-KW"/>
</dbReference>
<dbReference type="PRINTS" id="PR00105">
    <property type="entry name" value="C5METTRFRASE"/>
</dbReference>
<name>A0A0L0TEM0_ALLM3</name>
<dbReference type="InterPro" id="IPR018117">
    <property type="entry name" value="C5_DNA_meth_AS"/>
</dbReference>
<dbReference type="GO" id="GO:0003677">
    <property type="term" value="F:DNA binding"/>
    <property type="evidence" value="ECO:0007669"/>
    <property type="project" value="TreeGrafter"/>
</dbReference>
<evidence type="ECO:0000256" key="6">
    <source>
        <dbReference type="RuleBase" id="RU000417"/>
    </source>
</evidence>
<reference evidence="8" key="2">
    <citation type="submission" date="2009-11" db="EMBL/GenBank/DDBJ databases">
        <title>The Genome Sequence of Allomyces macrogynus strain ATCC 38327.</title>
        <authorList>
            <consortium name="The Broad Institute Genome Sequencing Platform"/>
            <person name="Russ C."/>
            <person name="Cuomo C."/>
            <person name="Shea T."/>
            <person name="Young S.K."/>
            <person name="Zeng Q."/>
            <person name="Koehrsen M."/>
            <person name="Haas B."/>
            <person name="Borodovsky M."/>
            <person name="Guigo R."/>
            <person name="Alvarado L."/>
            <person name="Berlin A."/>
            <person name="Borenstein D."/>
            <person name="Chen Z."/>
            <person name="Engels R."/>
            <person name="Freedman E."/>
            <person name="Gellesch M."/>
            <person name="Goldberg J."/>
            <person name="Griggs A."/>
            <person name="Gujja S."/>
            <person name="Heiman D."/>
            <person name="Hepburn T."/>
            <person name="Howarth C."/>
            <person name="Jen D."/>
            <person name="Larson L."/>
            <person name="Lewis B."/>
            <person name="Mehta T."/>
            <person name="Park D."/>
            <person name="Pearson M."/>
            <person name="Roberts A."/>
            <person name="Saif S."/>
            <person name="Shenoy N."/>
            <person name="Sisk P."/>
            <person name="Stolte C."/>
            <person name="Sykes S."/>
            <person name="Walk T."/>
            <person name="White J."/>
            <person name="Yandava C."/>
            <person name="Burger G."/>
            <person name="Gray M.W."/>
            <person name="Holland P.W.H."/>
            <person name="King N."/>
            <person name="Lang F.B.F."/>
            <person name="Roger A.J."/>
            <person name="Ruiz-Trillo I."/>
            <person name="Lander E."/>
            <person name="Nusbaum C."/>
        </authorList>
    </citation>
    <scope>NUCLEOTIDE SEQUENCE [LARGE SCALE GENOMIC DNA]</scope>
    <source>
        <strain evidence="8">ATCC 38327</strain>
    </source>
</reference>
<dbReference type="InterPro" id="IPR001525">
    <property type="entry name" value="C5_MeTfrase"/>
</dbReference>
<dbReference type="Proteomes" id="UP000054350">
    <property type="component" value="Unassembled WGS sequence"/>
</dbReference>
<protein>
    <recommendedName>
        <fullName evidence="6">Cytosine-specific methyltransferase</fullName>
        <ecNumber evidence="6">2.1.1.37</ecNumber>
    </recommendedName>
</protein>
<keyword evidence="2 4" id="KW-0808">Transferase</keyword>
<sequence>MAPSINITRNVWALLPARLRVYEHLKLIPEDRDTHSGNLLFAPPAADAMDVDVPANPEYHWVGAKVMSVTEISLGDIVEVWFGDKTEWRKTERKTGFIVVSRIDVEQQKVYGCWLWRWQDAMMGENKSFGLQDLATCAAAGVLFCVSNSGVCDCDKPWGLELIMRRLVSVKHGPQIAHHDHQAQRFSLNPTHEFNGCTDRAESPNKLPKELALGKVLVMADGTFVKKGTLLYAYKPDGKIDRTTTLKANPDAFYVVSEIGQGLVKLRPMRAGNGNNMGVPPELPIGVFCTMPFKKYFAREDTAECPYADVESCVFDADILLPNQHRTVCVLDAYAGNAQIGLGVALGIGSSTTTDFVETDPDALETLLLNKPRSSKVFGATVSAFLAKKATPHAYDVIVGGPPCQPYSTANQRRLENKERMLELFVFVSLVDVIRPAYVVLENVPKLSTEPEFAAVILLFMAMGYSVQFKVMSAAHYGIPQLRQRLVLIASRGPVAPQFPEPTHCPPPSAQVLSLHQRMHASHVNVALALDATYAPRTTPTSGAAVFNRPIPLDTQNTAGKELTPAQAVVVAHIPPGSSLTRVWANLPNDVKEDAKNADMVPMNSGRPRLDNIGAPVVFGRINSTAFVPTVLATYGPRAKSGTVLHPTENRIATVREVARAQGYADRFRLAGSVTAQYKQVGNAFPLPVAYLIGRAIREAMEVWEEMEVGQVG</sequence>
<dbReference type="OrthoDB" id="5376140at2759"/>
<dbReference type="eggNOG" id="ENOG502R6QN">
    <property type="taxonomic scope" value="Eukaryota"/>
</dbReference>
<dbReference type="AlphaFoldDB" id="A0A0L0TEM0"/>
<evidence type="ECO:0000256" key="5">
    <source>
        <dbReference type="RuleBase" id="RU000416"/>
    </source>
</evidence>
<evidence type="ECO:0000313" key="7">
    <source>
        <dbReference type="EMBL" id="KNE73308.1"/>
    </source>
</evidence>
<evidence type="ECO:0000256" key="4">
    <source>
        <dbReference type="PROSITE-ProRule" id="PRU01016"/>
    </source>
</evidence>
<dbReference type="GO" id="GO:0003886">
    <property type="term" value="F:DNA (cytosine-5-)-methyltransferase activity"/>
    <property type="evidence" value="ECO:0007669"/>
    <property type="project" value="UniProtKB-EC"/>
</dbReference>
<accession>A0A0L0TEM0</accession>
<dbReference type="Pfam" id="PF00145">
    <property type="entry name" value="DNA_methylase"/>
    <property type="match status" value="1"/>
</dbReference>
<dbReference type="STRING" id="578462.A0A0L0TEM0"/>
<evidence type="ECO:0000256" key="1">
    <source>
        <dbReference type="ARBA" id="ARBA00022603"/>
    </source>
</evidence>
<dbReference type="GO" id="GO:0044027">
    <property type="term" value="P:negative regulation of gene expression via chromosomal CpG island methylation"/>
    <property type="evidence" value="ECO:0007669"/>
    <property type="project" value="TreeGrafter"/>
</dbReference>
<gene>
    <name evidence="7" type="ORF">AMAG_17476</name>
</gene>
<keyword evidence="3 4" id="KW-0949">S-adenosyl-L-methionine</keyword>
<dbReference type="GO" id="GO:0005634">
    <property type="term" value="C:nucleus"/>
    <property type="evidence" value="ECO:0007669"/>
    <property type="project" value="TreeGrafter"/>
</dbReference>
<dbReference type="PROSITE" id="PS00094">
    <property type="entry name" value="C5_MTASE_1"/>
    <property type="match status" value="1"/>
</dbReference>
<organism evidence="7 8">
    <name type="scientific">Allomyces macrogynus (strain ATCC 38327)</name>
    <name type="common">Allomyces javanicus var. macrogynus</name>
    <dbReference type="NCBI Taxonomy" id="578462"/>
    <lineage>
        <taxon>Eukaryota</taxon>
        <taxon>Fungi</taxon>
        <taxon>Fungi incertae sedis</taxon>
        <taxon>Blastocladiomycota</taxon>
        <taxon>Blastocladiomycetes</taxon>
        <taxon>Blastocladiales</taxon>
        <taxon>Blastocladiaceae</taxon>
        <taxon>Allomyces</taxon>
    </lineage>
</organism>
<reference evidence="7 8" key="1">
    <citation type="submission" date="2009-11" db="EMBL/GenBank/DDBJ databases">
        <title>Annotation of Allomyces macrogynus ATCC 38327.</title>
        <authorList>
            <consortium name="The Broad Institute Genome Sequencing Platform"/>
            <person name="Russ C."/>
            <person name="Cuomo C."/>
            <person name="Burger G."/>
            <person name="Gray M.W."/>
            <person name="Holland P.W.H."/>
            <person name="King N."/>
            <person name="Lang F.B.F."/>
            <person name="Roger A.J."/>
            <person name="Ruiz-Trillo I."/>
            <person name="Young S.K."/>
            <person name="Zeng Q."/>
            <person name="Gargeya S."/>
            <person name="Fitzgerald M."/>
            <person name="Haas B."/>
            <person name="Abouelleil A."/>
            <person name="Alvarado L."/>
            <person name="Arachchi H.M."/>
            <person name="Berlin A."/>
            <person name="Chapman S.B."/>
            <person name="Gearin G."/>
            <person name="Goldberg J."/>
            <person name="Griggs A."/>
            <person name="Gujja S."/>
            <person name="Hansen M."/>
            <person name="Heiman D."/>
            <person name="Howarth C."/>
            <person name="Larimer J."/>
            <person name="Lui A."/>
            <person name="MacDonald P.J.P."/>
            <person name="McCowen C."/>
            <person name="Montmayeur A."/>
            <person name="Murphy C."/>
            <person name="Neiman D."/>
            <person name="Pearson M."/>
            <person name="Priest M."/>
            <person name="Roberts A."/>
            <person name="Saif S."/>
            <person name="Shea T."/>
            <person name="Sisk P."/>
            <person name="Stolte C."/>
            <person name="Sykes S."/>
            <person name="Wortman J."/>
            <person name="Nusbaum C."/>
            <person name="Birren B."/>
        </authorList>
    </citation>
    <scope>NUCLEOTIDE SEQUENCE [LARGE SCALE GENOMIC DNA]</scope>
    <source>
        <strain evidence="7 8">ATCC 38327</strain>
    </source>
</reference>
<dbReference type="PANTHER" id="PTHR10629">
    <property type="entry name" value="CYTOSINE-SPECIFIC METHYLTRANSFERASE"/>
    <property type="match status" value="1"/>
</dbReference>
<dbReference type="PANTHER" id="PTHR10629:SF52">
    <property type="entry name" value="DNA (CYTOSINE-5)-METHYLTRANSFERASE 1"/>
    <property type="match status" value="1"/>
</dbReference>
<dbReference type="VEuPathDB" id="FungiDB:AMAG_17476"/>
<dbReference type="EC" id="2.1.1.37" evidence="6"/>